<dbReference type="AlphaFoldDB" id="A0A158KR89"/>
<evidence type="ECO:0000313" key="5">
    <source>
        <dbReference type="EMBL" id="SAL83637.1"/>
    </source>
</evidence>
<name>A0A158KR89_9BURK</name>
<dbReference type="InterPro" id="IPR036390">
    <property type="entry name" value="WH_DNA-bd_sf"/>
</dbReference>
<dbReference type="SMART" id="SM00345">
    <property type="entry name" value="HTH_GNTR"/>
    <property type="match status" value="1"/>
</dbReference>
<dbReference type="EMBL" id="FCOM02000047">
    <property type="protein sequence ID" value="SAL83637.1"/>
    <property type="molecule type" value="Genomic_DNA"/>
</dbReference>
<dbReference type="Proteomes" id="UP000055019">
    <property type="component" value="Unassembled WGS sequence"/>
</dbReference>
<comment type="caution">
    <text evidence="5">The sequence shown here is derived from an EMBL/GenBank/DDBJ whole genome shotgun (WGS) entry which is preliminary data.</text>
</comment>
<dbReference type="Gene3D" id="1.20.120.530">
    <property type="entry name" value="GntR ligand-binding domain-like"/>
    <property type="match status" value="1"/>
</dbReference>
<keyword evidence="6" id="KW-1185">Reference proteome</keyword>
<dbReference type="InterPro" id="IPR000524">
    <property type="entry name" value="Tscrpt_reg_HTH_GntR"/>
</dbReference>
<dbReference type="PRINTS" id="PR00035">
    <property type="entry name" value="HTHGNTR"/>
</dbReference>
<evidence type="ECO:0000256" key="3">
    <source>
        <dbReference type="ARBA" id="ARBA00023163"/>
    </source>
</evidence>
<dbReference type="RefSeq" id="WP_087039340.1">
    <property type="nucleotide sequence ID" value="NZ_FCOM02000047.1"/>
</dbReference>
<dbReference type="Gene3D" id="1.10.10.10">
    <property type="entry name" value="Winged helix-like DNA-binding domain superfamily/Winged helix DNA-binding domain"/>
    <property type="match status" value="1"/>
</dbReference>
<organism evidence="5 6">
    <name type="scientific">Caballeronia arvi</name>
    <dbReference type="NCBI Taxonomy" id="1777135"/>
    <lineage>
        <taxon>Bacteria</taxon>
        <taxon>Pseudomonadati</taxon>
        <taxon>Pseudomonadota</taxon>
        <taxon>Betaproteobacteria</taxon>
        <taxon>Burkholderiales</taxon>
        <taxon>Burkholderiaceae</taxon>
        <taxon>Caballeronia</taxon>
    </lineage>
</organism>
<dbReference type="SUPFAM" id="SSF48008">
    <property type="entry name" value="GntR ligand-binding domain-like"/>
    <property type="match status" value="1"/>
</dbReference>
<dbReference type="SUPFAM" id="SSF46785">
    <property type="entry name" value="Winged helix' DNA-binding domain"/>
    <property type="match status" value="1"/>
</dbReference>
<dbReference type="GO" id="GO:0003677">
    <property type="term" value="F:DNA binding"/>
    <property type="evidence" value="ECO:0007669"/>
    <property type="project" value="UniProtKB-KW"/>
</dbReference>
<protein>
    <submittedName>
        <fullName evidence="5">GntR family transcriptional regulator</fullName>
    </submittedName>
</protein>
<keyword evidence="3" id="KW-0804">Transcription</keyword>
<evidence type="ECO:0000256" key="2">
    <source>
        <dbReference type="ARBA" id="ARBA00023125"/>
    </source>
</evidence>
<dbReference type="InterPro" id="IPR008920">
    <property type="entry name" value="TF_FadR/GntR_C"/>
</dbReference>
<dbReference type="InterPro" id="IPR036388">
    <property type="entry name" value="WH-like_DNA-bd_sf"/>
</dbReference>
<reference evidence="5" key="1">
    <citation type="submission" date="2016-01" db="EMBL/GenBank/DDBJ databases">
        <authorList>
            <person name="Peeters C."/>
        </authorList>
    </citation>
    <scope>NUCLEOTIDE SEQUENCE [LARGE SCALE GENOMIC DNA]</scope>
    <source>
        <strain evidence="5">LMG 29317</strain>
    </source>
</reference>
<evidence type="ECO:0000313" key="6">
    <source>
        <dbReference type="Proteomes" id="UP000055019"/>
    </source>
</evidence>
<evidence type="ECO:0000256" key="1">
    <source>
        <dbReference type="ARBA" id="ARBA00023015"/>
    </source>
</evidence>
<accession>A0A158KR89</accession>
<dbReference type="CDD" id="cd07377">
    <property type="entry name" value="WHTH_GntR"/>
    <property type="match status" value="1"/>
</dbReference>
<dbReference type="Pfam" id="PF00392">
    <property type="entry name" value="GntR"/>
    <property type="match status" value="1"/>
</dbReference>
<proteinExistence type="predicted"/>
<dbReference type="PROSITE" id="PS50949">
    <property type="entry name" value="HTH_GNTR"/>
    <property type="match status" value="1"/>
</dbReference>
<feature type="domain" description="HTH gntR-type" evidence="4">
    <location>
        <begin position="15"/>
        <end position="82"/>
    </location>
</feature>
<dbReference type="PANTHER" id="PTHR43537:SF24">
    <property type="entry name" value="GLUCONATE OPERON TRANSCRIPTIONAL REPRESSOR"/>
    <property type="match status" value="1"/>
</dbReference>
<keyword evidence="1" id="KW-0805">Transcription regulation</keyword>
<dbReference type="Pfam" id="PF07729">
    <property type="entry name" value="FCD"/>
    <property type="match status" value="1"/>
</dbReference>
<dbReference type="GO" id="GO:0003700">
    <property type="term" value="F:DNA-binding transcription factor activity"/>
    <property type="evidence" value="ECO:0007669"/>
    <property type="project" value="InterPro"/>
</dbReference>
<gene>
    <name evidence="5" type="ORF">AWB74_06668</name>
</gene>
<evidence type="ECO:0000259" key="4">
    <source>
        <dbReference type="PROSITE" id="PS50949"/>
    </source>
</evidence>
<dbReference type="SMART" id="SM00895">
    <property type="entry name" value="FCD"/>
    <property type="match status" value="1"/>
</dbReference>
<keyword evidence="2" id="KW-0238">DNA-binding</keyword>
<dbReference type="PANTHER" id="PTHR43537">
    <property type="entry name" value="TRANSCRIPTIONAL REGULATOR, GNTR FAMILY"/>
    <property type="match status" value="1"/>
</dbReference>
<sequence length="267" mass="30049">MGDRVRSLKVERPHITLRELALEKMRLAILDARFLPGDRLVERSLCEELGVSRTVVREVLRHLETEGLIQSLPNQGQIVAILDNDTAAEIYEIRALLEGEAAMACARYADNDVVAELGMCIDAIQHAFDTHDHHAVRDHTTAFYERMFNGGQKNVAREIVQSLTARINRLRAMTIASDDRGQQAVQEMRQIFAAIRARNALDACDAARAHVERVSGIAQDLLSEGQTNASWKRADSNVRNVRNVRDSAIVLQRAMPYTKQQPRFIKS</sequence>
<dbReference type="InterPro" id="IPR011711">
    <property type="entry name" value="GntR_C"/>
</dbReference>
<dbReference type="OrthoDB" id="8680857at2"/>